<dbReference type="EMBL" id="NMUH01004340">
    <property type="protein sequence ID" value="MQM09302.1"/>
    <property type="molecule type" value="Genomic_DNA"/>
</dbReference>
<dbReference type="Proteomes" id="UP000652761">
    <property type="component" value="Unassembled WGS sequence"/>
</dbReference>
<evidence type="ECO:0000313" key="3">
    <source>
        <dbReference type="Proteomes" id="UP000652761"/>
    </source>
</evidence>
<proteinExistence type="predicted"/>
<dbReference type="InterPro" id="IPR019557">
    <property type="entry name" value="AminoTfrase-like_pln_mobile"/>
</dbReference>
<evidence type="ECO:0000259" key="1">
    <source>
        <dbReference type="Pfam" id="PF10536"/>
    </source>
</evidence>
<comment type="caution">
    <text evidence="2">The sequence shown here is derived from an EMBL/GenBank/DDBJ whole genome shotgun (WGS) entry which is preliminary data.</text>
</comment>
<protein>
    <recommendedName>
        <fullName evidence="1">Aminotransferase-like plant mobile domain-containing protein</fullName>
    </recommendedName>
</protein>
<evidence type="ECO:0000313" key="2">
    <source>
        <dbReference type="EMBL" id="MQM09302.1"/>
    </source>
</evidence>
<sequence length="524" mass="58033">MIKALPVASNNLLRKWKLTTVMVLAKNYHKITYIWDSLIALVELWHPQTHTFIFPTFEATILLEELEIMLGLPKDKKGAKYLITHTIAPIDSWAILREIRAKTWDLQWKPVAIGFVWRHTWLSRSGHDGVGHRVLVAPSEGITIAFLTNLTAVLSVRIALSGVSRHDMVTMPTGIVTCSLSRRADQSRLGTHCFGMVLGRTVPGRSSAKNVTAIEVAMMSRPARQPRHHRDALGHRDSVAMALCVATAAETGRRSHLDSFPAQAVSPFLTTSLFAAPKLLREARRGTGGVSRFERDGHMHHVLRTAFVTCGMESFQKAMVSQVPQVLCEPGTLVIGVCLDTMCTVEVCVVFLDTLTPVFELYIRLRERRQRAATRVCGCEVACRALVVGGVVSTVLWLYCVVVERQLDFLSVTARLRGLAVCLACTGVVVDVYHKQMSCSRVQCELCSLGGGASPFECDDHMRRILRTAFKTRGMESFQKAMSRKLCSTGERVATVISGDVGIGACVSTWFWRVEAARNVESID</sequence>
<dbReference type="AlphaFoldDB" id="A0A843WG63"/>
<accession>A0A843WG63</accession>
<organism evidence="2 3">
    <name type="scientific">Colocasia esculenta</name>
    <name type="common">Wild taro</name>
    <name type="synonym">Arum esculentum</name>
    <dbReference type="NCBI Taxonomy" id="4460"/>
    <lineage>
        <taxon>Eukaryota</taxon>
        <taxon>Viridiplantae</taxon>
        <taxon>Streptophyta</taxon>
        <taxon>Embryophyta</taxon>
        <taxon>Tracheophyta</taxon>
        <taxon>Spermatophyta</taxon>
        <taxon>Magnoliopsida</taxon>
        <taxon>Liliopsida</taxon>
        <taxon>Araceae</taxon>
        <taxon>Aroideae</taxon>
        <taxon>Colocasieae</taxon>
        <taxon>Colocasia</taxon>
    </lineage>
</organism>
<gene>
    <name evidence="2" type="ORF">Taro_042172</name>
</gene>
<reference evidence="2" key="1">
    <citation type="submission" date="2017-07" db="EMBL/GenBank/DDBJ databases">
        <title>Taro Niue Genome Assembly and Annotation.</title>
        <authorList>
            <person name="Atibalentja N."/>
            <person name="Keating K."/>
            <person name="Fields C.J."/>
        </authorList>
    </citation>
    <scope>NUCLEOTIDE SEQUENCE</scope>
    <source>
        <strain evidence="2">Niue_2</strain>
        <tissue evidence="2">Leaf</tissue>
    </source>
</reference>
<name>A0A843WG63_COLES</name>
<dbReference type="Pfam" id="PF10536">
    <property type="entry name" value="PMD"/>
    <property type="match status" value="1"/>
</dbReference>
<feature type="domain" description="Aminotransferase-like plant mobile" evidence="1">
    <location>
        <begin position="30"/>
        <end position="74"/>
    </location>
</feature>
<keyword evidence="3" id="KW-1185">Reference proteome</keyword>